<proteinExistence type="predicted"/>
<keyword evidence="2" id="KW-1185">Reference proteome</keyword>
<sequence>MIGTAHPARVGFRCDAGVRSGAGHLVRCVALAEELAARDVGVVFLGDVSGSEWARAQLRERGFPLVPAPPEPARLAALACELRLDAVVLDSYDLPAETGAVLRDARFAVLALVDGDPLGQEADLYLDQNLGAERRPFPLPARRLAGAGYALLRDSVRRHTRAPAGGEVPEVLCFFGGTDSGGVAPAWARALTATGRPFRGTVVSPAPFEAGGPITVIPPTNRLPELMAGADLVVTAAGSAIWELLYLGVPTALTWVADNQRIGYEELVTLGAAAGLGGAADEAGTCVLARLLADPAAREEHGRRGSGLVDGRGRERVADALLDIC</sequence>
<comment type="caution">
    <text evidence="1">The sequence shown here is derived from an EMBL/GenBank/DDBJ whole genome shotgun (WGS) entry which is preliminary data.</text>
</comment>
<gene>
    <name evidence="1" type="primary">pseG</name>
    <name evidence="1" type="ORF">GCM10009850_062240</name>
</gene>
<dbReference type="GO" id="GO:0016787">
    <property type="term" value="F:hydrolase activity"/>
    <property type="evidence" value="ECO:0007669"/>
    <property type="project" value="UniProtKB-KW"/>
</dbReference>
<dbReference type="RefSeq" id="WP_344482090.1">
    <property type="nucleotide sequence ID" value="NZ_BAAAQX010000017.1"/>
</dbReference>
<dbReference type="Proteomes" id="UP001499843">
    <property type="component" value="Unassembled WGS sequence"/>
</dbReference>
<dbReference type="SUPFAM" id="SSF53756">
    <property type="entry name" value="UDP-Glycosyltransferase/glycogen phosphorylase"/>
    <property type="match status" value="1"/>
</dbReference>
<dbReference type="Gene3D" id="3.40.50.2000">
    <property type="entry name" value="Glycogen Phosphorylase B"/>
    <property type="match status" value="1"/>
</dbReference>
<evidence type="ECO:0000313" key="1">
    <source>
        <dbReference type="EMBL" id="GAA2210765.1"/>
    </source>
</evidence>
<dbReference type="Gene3D" id="3.40.50.11190">
    <property type="match status" value="1"/>
</dbReference>
<organism evidence="1 2">
    <name type="scientific">Nonomuraea monospora</name>
    <dbReference type="NCBI Taxonomy" id="568818"/>
    <lineage>
        <taxon>Bacteria</taxon>
        <taxon>Bacillati</taxon>
        <taxon>Actinomycetota</taxon>
        <taxon>Actinomycetes</taxon>
        <taxon>Streptosporangiales</taxon>
        <taxon>Streptosporangiaceae</taxon>
        <taxon>Nonomuraea</taxon>
    </lineage>
</organism>
<protein>
    <submittedName>
        <fullName evidence="1">UDP-2,4-diacetamido-2,4, 6-trideoxy-beta-L-altropyranose hydrolase</fullName>
    </submittedName>
</protein>
<name>A0ABN3CNT7_9ACTN</name>
<dbReference type="EMBL" id="BAAAQX010000017">
    <property type="protein sequence ID" value="GAA2210765.1"/>
    <property type="molecule type" value="Genomic_DNA"/>
</dbReference>
<reference evidence="1 2" key="1">
    <citation type="journal article" date="2019" name="Int. J. Syst. Evol. Microbiol.">
        <title>The Global Catalogue of Microorganisms (GCM) 10K type strain sequencing project: providing services to taxonomists for standard genome sequencing and annotation.</title>
        <authorList>
            <consortium name="The Broad Institute Genomics Platform"/>
            <consortium name="The Broad Institute Genome Sequencing Center for Infectious Disease"/>
            <person name="Wu L."/>
            <person name="Ma J."/>
        </authorList>
    </citation>
    <scope>NUCLEOTIDE SEQUENCE [LARGE SCALE GENOMIC DNA]</scope>
    <source>
        <strain evidence="1 2">JCM 16114</strain>
    </source>
</reference>
<keyword evidence="1" id="KW-0378">Hydrolase</keyword>
<evidence type="ECO:0000313" key="2">
    <source>
        <dbReference type="Proteomes" id="UP001499843"/>
    </source>
</evidence>
<accession>A0ABN3CNT7</accession>